<dbReference type="AlphaFoldDB" id="A0A9P5TB19"/>
<dbReference type="Pfam" id="PF05742">
    <property type="entry name" value="TANGO2"/>
    <property type="match status" value="2"/>
</dbReference>
<evidence type="ECO:0000313" key="2">
    <source>
        <dbReference type="Proteomes" id="UP000759537"/>
    </source>
</evidence>
<reference evidence="1" key="2">
    <citation type="journal article" date="2020" name="Nat. Commun.">
        <title>Large-scale genome sequencing of mycorrhizal fungi provides insights into the early evolution of symbiotic traits.</title>
        <authorList>
            <person name="Miyauchi S."/>
            <person name="Kiss E."/>
            <person name="Kuo A."/>
            <person name="Drula E."/>
            <person name="Kohler A."/>
            <person name="Sanchez-Garcia M."/>
            <person name="Morin E."/>
            <person name="Andreopoulos B."/>
            <person name="Barry K.W."/>
            <person name="Bonito G."/>
            <person name="Buee M."/>
            <person name="Carver A."/>
            <person name="Chen C."/>
            <person name="Cichocki N."/>
            <person name="Clum A."/>
            <person name="Culley D."/>
            <person name="Crous P.W."/>
            <person name="Fauchery L."/>
            <person name="Girlanda M."/>
            <person name="Hayes R.D."/>
            <person name="Keri Z."/>
            <person name="LaButti K."/>
            <person name="Lipzen A."/>
            <person name="Lombard V."/>
            <person name="Magnuson J."/>
            <person name="Maillard F."/>
            <person name="Murat C."/>
            <person name="Nolan M."/>
            <person name="Ohm R.A."/>
            <person name="Pangilinan J."/>
            <person name="Pereira M.F."/>
            <person name="Perotto S."/>
            <person name="Peter M."/>
            <person name="Pfister S."/>
            <person name="Riley R."/>
            <person name="Sitrit Y."/>
            <person name="Stielow J.B."/>
            <person name="Szollosi G."/>
            <person name="Zifcakova L."/>
            <person name="Stursova M."/>
            <person name="Spatafora J.W."/>
            <person name="Tedersoo L."/>
            <person name="Vaario L.M."/>
            <person name="Yamada A."/>
            <person name="Yan M."/>
            <person name="Wang P."/>
            <person name="Xu J."/>
            <person name="Bruns T."/>
            <person name="Baldrian P."/>
            <person name="Vilgalys R."/>
            <person name="Dunand C."/>
            <person name="Henrissat B."/>
            <person name="Grigoriev I.V."/>
            <person name="Hibbett D."/>
            <person name="Nagy L.G."/>
            <person name="Martin F.M."/>
        </authorList>
    </citation>
    <scope>NUCLEOTIDE SEQUENCE</scope>
    <source>
        <strain evidence="1">Prilba</strain>
    </source>
</reference>
<dbReference type="GO" id="GO:0009306">
    <property type="term" value="P:protein secretion"/>
    <property type="evidence" value="ECO:0007669"/>
    <property type="project" value="TreeGrafter"/>
</dbReference>
<dbReference type="PANTHER" id="PTHR17985">
    <property type="entry name" value="SER/THR-RICH PROTEIN T10 IN DGCR REGION"/>
    <property type="match status" value="1"/>
</dbReference>
<dbReference type="GO" id="GO:0005794">
    <property type="term" value="C:Golgi apparatus"/>
    <property type="evidence" value="ECO:0007669"/>
    <property type="project" value="TreeGrafter"/>
</dbReference>
<dbReference type="GO" id="GO:0007030">
    <property type="term" value="P:Golgi organization"/>
    <property type="evidence" value="ECO:0007669"/>
    <property type="project" value="TreeGrafter"/>
</dbReference>
<proteinExistence type="predicted"/>
<comment type="caution">
    <text evidence="1">The sequence shown here is derived from an EMBL/GenBank/DDBJ whole genome shotgun (WGS) entry which is preliminary data.</text>
</comment>
<dbReference type="Proteomes" id="UP000759537">
    <property type="component" value="Unassembled WGS sequence"/>
</dbReference>
<gene>
    <name evidence="1" type="ORF">DFH94DRAFT_822321</name>
</gene>
<sequence>MCVGFWSLTHPDYALILCANRDEYLARPTLPAHFHSFEALTTPAPSNDNVPAVQVDVKSRGRVLSGRDVQAEGTWLGISQSTGRVALLTNITEPGASYASSRGTLLAAFLADPRGDLNLASATTALTAQDAAYAGFNLLLLEPLSPLPTTTGPASTTATDTDSATLAYDARLLTNGGGGGPIRARTLSDDERACGGVSNGVDGEGGDAWPKVVQGRAALQSILDEGSAGEGPKIADADSYLAERLMDLLTCVTASHPLYKRGELKNTIFVPPFSTSSTTDAPPALYGTRMAQVILVRRDGRVTYIERDVWALDGEGAAMRANAGNTRSFIFRLGSDW</sequence>
<name>A0A9P5TB19_9AGAM</name>
<dbReference type="EMBL" id="WHVB01000005">
    <property type="protein sequence ID" value="KAF8482379.1"/>
    <property type="molecule type" value="Genomic_DNA"/>
</dbReference>
<dbReference type="InterPro" id="IPR008551">
    <property type="entry name" value="TANGO2"/>
</dbReference>
<keyword evidence="2" id="KW-1185">Reference proteome</keyword>
<evidence type="ECO:0000313" key="1">
    <source>
        <dbReference type="EMBL" id="KAF8482379.1"/>
    </source>
</evidence>
<dbReference type="PANTHER" id="PTHR17985:SF8">
    <property type="entry name" value="TRANSPORT AND GOLGI ORGANIZATION PROTEIN 2 HOMOLOG"/>
    <property type="match status" value="1"/>
</dbReference>
<accession>A0A9P5TB19</accession>
<reference evidence="1" key="1">
    <citation type="submission" date="2019-10" db="EMBL/GenBank/DDBJ databases">
        <authorList>
            <consortium name="DOE Joint Genome Institute"/>
            <person name="Kuo A."/>
            <person name="Miyauchi S."/>
            <person name="Kiss E."/>
            <person name="Drula E."/>
            <person name="Kohler A."/>
            <person name="Sanchez-Garcia M."/>
            <person name="Andreopoulos B."/>
            <person name="Barry K.W."/>
            <person name="Bonito G."/>
            <person name="Buee M."/>
            <person name="Carver A."/>
            <person name="Chen C."/>
            <person name="Cichocki N."/>
            <person name="Clum A."/>
            <person name="Culley D."/>
            <person name="Crous P.W."/>
            <person name="Fauchery L."/>
            <person name="Girlanda M."/>
            <person name="Hayes R."/>
            <person name="Keri Z."/>
            <person name="LaButti K."/>
            <person name="Lipzen A."/>
            <person name="Lombard V."/>
            <person name="Magnuson J."/>
            <person name="Maillard F."/>
            <person name="Morin E."/>
            <person name="Murat C."/>
            <person name="Nolan M."/>
            <person name="Ohm R."/>
            <person name="Pangilinan J."/>
            <person name="Pereira M."/>
            <person name="Perotto S."/>
            <person name="Peter M."/>
            <person name="Riley R."/>
            <person name="Sitrit Y."/>
            <person name="Stielow B."/>
            <person name="Szollosi G."/>
            <person name="Zifcakova L."/>
            <person name="Stursova M."/>
            <person name="Spatafora J.W."/>
            <person name="Tedersoo L."/>
            <person name="Vaario L.-M."/>
            <person name="Yamada A."/>
            <person name="Yan M."/>
            <person name="Wang P."/>
            <person name="Xu J."/>
            <person name="Bruns T."/>
            <person name="Baldrian P."/>
            <person name="Vilgalys R."/>
            <person name="Henrissat B."/>
            <person name="Grigoriev I.V."/>
            <person name="Hibbett D."/>
            <person name="Nagy L.G."/>
            <person name="Martin F.M."/>
        </authorList>
    </citation>
    <scope>NUCLEOTIDE SEQUENCE</scope>
    <source>
        <strain evidence="1">Prilba</strain>
    </source>
</reference>
<protein>
    <submittedName>
        <fullName evidence="1">DUF833-domain-containing protein</fullName>
    </submittedName>
</protein>
<organism evidence="1 2">
    <name type="scientific">Russula ochroleuca</name>
    <dbReference type="NCBI Taxonomy" id="152965"/>
    <lineage>
        <taxon>Eukaryota</taxon>
        <taxon>Fungi</taxon>
        <taxon>Dikarya</taxon>
        <taxon>Basidiomycota</taxon>
        <taxon>Agaricomycotina</taxon>
        <taxon>Agaricomycetes</taxon>
        <taxon>Russulales</taxon>
        <taxon>Russulaceae</taxon>
        <taxon>Russula</taxon>
    </lineage>
</organism>
<dbReference type="OrthoDB" id="191601at2759"/>